<comment type="caution">
    <text evidence="1">The sequence shown here is derived from an EMBL/GenBank/DDBJ whole genome shotgun (WGS) entry which is preliminary data.</text>
</comment>
<proteinExistence type="predicted"/>
<dbReference type="EMBL" id="SJPG01000001">
    <property type="protein sequence ID" value="TWT63787.1"/>
    <property type="molecule type" value="Genomic_DNA"/>
</dbReference>
<evidence type="ECO:0000313" key="1">
    <source>
        <dbReference type="EMBL" id="TWT63787.1"/>
    </source>
</evidence>
<keyword evidence="2" id="KW-1185">Reference proteome</keyword>
<evidence type="ECO:0000313" key="2">
    <source>
        <dbReference type="Proteomes" id="UP000316095"/>
    </source>
</evidence>
<organism evidence="1 2">
    <name type="scientific">Rubinisphaera italica</name>
    <dbReference type="NCBI Taxonomy" id="2527969"/>
    <lineage>
        <taxon>Bacteria</taxon>
        <taxon>Pseudomonadati</taxon>
        <taxon>Planctomycetota</taxon>
        <taxon>Planctomycetia</taxon>
        <taxon>Planctomycetales</taxon>
        <taxon>Planctomycetaceae</taxon>
        <taxon>Rubinisphaera</taxon>
    </lineage>
</organism>
<sequence>MFKTRMFVKLETCLTHSLSNIWIIRFEIAEIFGKPFVCNISPFVELIHSERHTVRTESFYASK</sequence>
<gene>
    <name evidence="1" type="ORF">Pan54_45460</name>
</gene>
<accession>A0A5C5XKN4</accession>
<reference evidence="1 2" key="1">
    <citation type="submission" date="2019-02" db="EMBL/GenBank/DDBJ databases">
        <title>Deep-cultivation of Planctomycetes and their phenomic and genomic characterization uncovers novel biology.</title>
        <authorList>
            <person name="Wiegand S."/>
            <person name="Jogler M."/>
            <person name="Boedeker C."/>
            <person name="Pinto D."/>
            <person name="Vollmers J."/>
            <person name="Rivas-Marin E."/>
            <person name="Kohn T."/>
            <person name="Peeters S.H."/>
            <person name="Heuer A."/>
            <person name="Rast P."/>
            <person name="Oberbeckmann S."/>
            <person name="Bunk B."/>
            <person name="Jeske O."/>
            <person name="Meyerdierks A."/>
            <person name="Storesund J.E."/>
            <person name="Kallscheuer N."/>
            <person name="Luecker S."/>
            <person name="Lage O.M."/>
            <person name="Pohl T."/>
            <person name="Merkel B.J."/>
            <person name="Hornburger P."/>
            <person name="Mueller R.-W."/>
            <person name="Bruemmer F."/>
            <person name="Labrenz M."/>
            <person name="Spormann A.M."/>
            <person name="Op Den Camp H."/>
            <person name="Overmann J."/>
            <person name="Amann R."/>
            <person name="Jetten M.S.M."/>
            <person name="Mascher T."/>
            <person name="Medema M.H."/>
            <person name="Devos D.P."/>
            <person name="Kaster A.-K."/>
            <person name="Ovreas L."/>
            <person name="Rohde M."/>
            <person name="Galperin M.Y."/>
            <person name="Jogler C."/>
        </authorList>
    </citation>
    <scope>NUCLEOTIDE SEQUENCE [LARGE SCALE GENOMIC DNA]</scope>
    <source>
        <strain evidence="1 2">Pan54</strain>
    </source>
</reference>
<dbReference type="AlphaFoldDB" id="A0A5C5XKN4"/>
<protein>
    <submittedName>
        <fullName evidence="1">Uncharacterized protein</fullName>
    </submittedName>
</protein>
<name>A0A5C5XKN4_9PLAN</name>
<dbReference type="Proteomes" id="UP000316095">
    <property type="component" value="Unassembled WGS sequence"/>
</dbReference>